<feature type="region of interest" description="Disordered" evidence="1">
    <location>
        <begin position="42"/>
        <end position="73"/>
    </location>
</feature>
<sequence length="73" mass="8128">MGLHLHATPDPQGDVSAPTRDSRPPRRWVCAYTRLQIPTAMGLGLHMTPDPHGDGSGPTRDSRPPQRWVWAYT</sequence>
<feature type="region of interest" description="Disordered" evidence="1">
    <location>
        <begin position="1"/>
        <end position="24"/>
    </location>
</feature>
<evidence type="ECO:0000313" key="3">
    <source>
        <dbReference type="Proteomes" id="UP000287033"/>
    </source>
</evidence>
<protein>
    <submittedName>
        <fullName evidence="2">Uncharacterized protein</fullName>
    </submittedName>
</protein>
<evidence type="ECO:0000256" key="1">
    <source>
        <dbReference type="SAM" id="MobiDB-lite"/>
    </source>
</evidence>
<accession>A0A401TEP0</accession>
<keyword evidence="3" id="KW-1185">Reference proteome</keyword>
<proteinExistence type="predicted"/>
<organism evidence="2 3">
    <name type="scientific">Chiloscyllium punctatum</name>
    <name type="common">Brownbanded bambooshark</name>
    <name type="synonym">Hemiscyllium punctatum</name>
    <dbReference type="NCBI Taxonomy" id="137246"/>
    <lineage>
        <taxon>Eukaryota</taxon>
        <taxon>Metazoa</taxon>
        <taxon>Chordata</taxon>
        <taxon>Craniata</taxon>
        <taxon>Vertebrata</taxon>
        <taxon>Chondrichthyes</taxon>
        <taxon>Elasmobranchii</taxon>
        <taxon>Galeomorphii</taxon>
        <taxon>Galeoidea</taxon>
        <taxon>Orectolobiformes</taxon>
        <taxon>Hemiscylliidae</taxon>
        <taxon>Chiloscyllium</taxon>
    </lineage>
</organism>
<comment type="caution">
    <text evidence="2">The sequence shown here is derived from an EMBL/GenBank/DDBJ whole genome shotgun (WGS) entry which is preliminary data.</text>
</comment>
<dbReference type="AlphaFoldDB" id="A0A401TEP0"/>
<reference evidence="2 3" key="1">
    <citation type="journal article" date="2018" name="Nat. Ecol. Evol.">
        <title>Shark genomes provide insights into elasmobranch evolution and the origin of vertebrates.</title>
        <authorList>
            <person name="Hara Y"/>
            <person name="Yamaguchi K"/>
            <person name="Onimaru K"/>
            <person name="Kadota M"/>
            <person name="Koyanagi M"/>
            <person name="Keeley SD"/>
            <person name="Tatsumi K"/>
            <person name="Tanaka K"/>
            <person name="Motone F"/>
            <person name="Kageyama Y"/>
            <person name="Nozu R"/>
            <person name="Adachi N"/>
            <person name="Nishimura O"/>
            <person name="Nakagawa R"/>
            <person name="Tanegashima C"/>
            <person name="Kiyatake I"/>
            <person name="Matsumoto R"/>
            <person name="Murakumo K"/>
            <person name="Nishida K"/>
            <person name="Terakita A"/>
            <person name="Kuratani S"/>
            <person name="Sato K"/>
            <person name="Hyodo S Kuraku.S."/>
        </authorList>
    </citation>
    <scope>NUCLEOTIDE SEQUENCE [LARGE SCALE GENOMIC DNA]</scope>
</reference>
<evidence type="ECO:0000313" key="2">
    <source>
        <dbReference type="EMBL" id="GCC41112.1"/>
    </source>
</evidence>
<gene>
    <name evidence="2" type="ORF">chiPu_0025053</name>
</gene>
<dbReference type="EMBL" id="BEZZ01051251">
    <property type="protein sequence ID" value="GCC41112.1"/>
    <property type="molecule type" value="Genomic_DNA"/>
</dbReference>
<dbReference type="Proteomes" id="UP000287033">
    <property type="component" value="Unassembled WGS sequence"/>
</dbReference>
<name>A0A401TEP0_CHIPU</name>